<dbReference type="EMBL" id="FPKX01000008">
    <property type="protein sequence ID" value="SFZ97543.1"/>
    <property type="molecule type" value="Genomic_DNA"/>
</dbReference>
<dbReference type="Pfam" id="PF10369">
    <property type="entry name" value="ALS_ss_C"/>
    <property type="match status" value="1"/>
</dbReference>
<evidence type="ECO:0000256" key="2">
    <source>
        <dbReference type="ARBA" id="ARBA00005025"/>
    </source>
</evidence>
<keyword evidence="5" id="KW-0100">Branched-chain amino acid biosynthesis</keyword>
<dbReference type="InterPro" id="IPR004789">
    <property type="entry name" value="Acetalactate_synth_ssu"/>
</dbReference>
<dbReference type="SUPFAM" id="SSF55021">
    <property type="entry name" value="ACT-like"/>
    <property type="match status" value="2"/>
</dbReference>
<dbReference type="NCBIfam" id="TIGR00119">
    <property type="entry name" value="acolac_sm"/>
    <property type="match status" value="1"/>
</dbReference>
<dbReference type="NCBIfam" id="NF008864">
    <property type="entry name" value="PRK11895.1"/>
    <property type="match status" value="1"/>
</dbReference>
<reference evidence="7" key="1">
    <citation type="submission" date="2016-10" db="EMBL/GenBank/DDBJ databases">
        <authorList>
            <person name="de Groot N.N."/>
        </authorList>
    </citation>
    <scope>NUCLEOTIDE SEQUENCE</scope>
</reference>
<accession>A0A1W1EBZ2</accession>
<dbReference type="UniPathway" id="UPA00049">
    <property type="reaction ID" value="UER00059"/>
</dbReference>
<keyword evidence="7" id="KW-0808">Transferase</keyword>
<dbReference type="CDD" id="cd04878">
    <property type="entry name" value="ACT_AHAS"/>
    <property type="match status" value="1"/>
</dbReference>
<keyword evidence="4" id="KW-0028">Amino-acid biosynthesis</keyword>
<feature type="domain" description="ACT" evidence="6">
    <location>
        <begin position="11"/>
        <end position="85"/>
    </location>
</feature>
<dbReference type="EC" id="2.2.1.6" evidence="7"/>
<dbReference type="Pfam" id="PF22629">
    <property type="entry name" value="ACT_AHAS_ss"/>
    <property type="match status" value="1"/>
</dbReference>
<dbReference type="Gene3D" id="3.30.70.260">
    <property type="match status" value="1"/>
</dbReference>
<evidence type="ECO:0000256" key="5">
    <source>
        <dbReference type="ARBA" id="ARBA00023304"/>
    </source>
</evidence>
<organism evidence="7">
    <name type="scientific">hydrothermal vent metagenome</name>
    <dbReference type="NCBI Taxonomy" id="652676"/>
    <lineage>
        <taxon>unclassified sequences</taxon>
        <taxon>metagenomes</taxon>
        <taxon>ecological metagenomes</taxon>
    </lineage>
</organism>
<dbReference type="GO" id="GO:0005829">
    <property type="term" value="C:cytosol"/>
    <property type="evidence" value="ECO:0007669"/>
    <property type="project" value="TreeGrafter"/>
</dbReference>
<evidence type="ECO:0000256" key="3">
    <source>
        <dbReference type="ARBA" id="ARBA00006341"/>
    </source>
</evidence>
<dbReference type="PANTHER" id="PTHR30239">
    <property type="entry name" value="ACETOLACTATE SYNTHASE SMALL SUBUNIT"/>
    <property type="match status" value="1"/>
</dbReference>
<dbReference type="InterPro" id="IPR002912">
    <property type="entry name" value="ACT_dom"/>
</dbReference>
<dbReference type="InterPro" id="IPR045865">
    <property type="entry name" value="ACT-like_dom_sf"/>
</dbReference>
<dbReference type="Gene3D" id="3.30.70.1150">
    <property type="entry name" value="ACT-like. Chain A, domain 2"/>
    <property type="match status" value="1"/>
</dbReference>
<dbReference type="PROSITE" id="PS51671">
    <property type="entry name" value="ACT"/>
    <property type="match status" value="1"/>
</dbReference>
<dbReference type="InterPro" id="IPR054480">
    <property type="entry name" value="AHAS_small-like_ACT"/>
</dbReference>
<evidence type="ECO:0000313" key="7">
    <source>
        <dbReference type="EMBL" id="SFZ97543.1"/>
    </source>
</evidence>
<comment type="pathway">
    <text evidence="1">Amino-acid biosynthesis; L-isoleucine biosynthesis; L-isoleucine from 2-oxobutanoate: step 1/4.</text>
</comment>
<dbReference type="GO" id="GO:0003984">
    <property type="term" value="F:acetolactate synthase activity"/>
    <property type="evidence" value="ECO:0007669"/>
    <property type="project" value="UniProtKB-EC"/>
</dbReference>
<dbReference type="InterPro" id="IPR027271">
    <property type="entry name" value="Acetolactate_synth/TF_NikR_C"/>
</dbReference>
<dbReference type="AlphaFoldDB" id="A0A1W1EBZ2"/>
<evidence type="ECO:0000259" key="6">
    <source>
        <dbReference type="PROSITE" id="PS51671"/>
    </source>
</evidence>
<dbReference type="GO" id="GO:1990610">
    <property type="term" value="F:acetolactate synthase regulator activity"/>
    <property type="evidence" value="ECO:0007669"/>
    <property type="project" value="InterPro"/>
</dbReference>
<dbReference type="GO" id="GO:0009097">
    <property type="term" value="P:isoleucine biosynthetic process"/>
    <property type="evidence" value="ECO:0007669"/>
    <property type="project" value="UniProtKB-UniPathway"/>
</dbReference>
<evidence type="ECO:0000256" key="1">
    <source>
        <dbReference type="ARBA" id="ARBA00004974"/>
    </source>
</evidence>
<dbReference type="PANTHER" id="PTHR30239:SF0">
    <property type="entry name" value="ACETOLACTATE SYNTHASE SMALL SUBUNIT 1, CHLOROPLASTIC"/>
    <property type="match status" value="1"/>
</dbReference>
<comment type="similarity">
    <text evidence="3">Belongs to the acetolactate synthase small subunit family.</text>
</comment>
<dbReference type="InterPro" id="IPR039557">
    <property type="entry name" value="AHAS_ACT"/>
</dbReference>
<evidence type="ECO:0000256" key="4">
    <source>
        <dbReference type="ARBA" id="ARBA00022605"/>
    </source>
</evidence>
<comment type="pathway">
    <text evidence="2">Amino-acid biosynthesis; L-valine biosynthesis; L-valine from pyruvate: step 1/4.</text>
</comment>
<dbReference type="GO" id="GO:0009099">
    <property type="term" value="P:L-valine biosynthetic process"/>
    <property type="evidence" value="ECO:0007669"/>
    <property type="project" value="UniProtKB-UniPathway"/>
</dbReference>
<protein>
    <submittedName>
        <fullName evidence="7">Acetolactate synthase small subunit</fullName>
        <ecNumber evidence="7">2.2.1.6</ecNumber>
    </submittedName>
</protein>
<sequence>MSKSSIKERRVISVVVMNESSVLARVTSLFAARGYNITSLTVAPIPDSEMSHITIETQGGVKVMEQITKQLHKLIPVYKVIEHEEMVEKEMVLIKFPIAENLSDISALCGAYNGGIVNVGREVVIAQVADEPSRIKHFLEAAQRYTPCEIVRSGVVAIER</sequence>
<proteinExistence type="inferred from homology"/>
<dbReference type="InterPro" id="IPR019455">
    <property type="entry name" value="Acetolactate_synth_ssu_C"/>
</dbReference>
<dbReference type="UniPathway" id="UPA00047">
    <property type="reaction ID" value="UER00055"/>
</dbReference>
<name>A0A1W1EBZ2_9ZZZZ</name>
<gene>
    <name evidence="7" type="ORF">MNB_SV-5-507</name>
</gene>